<keyword evidence="11 14" id="KW-1133">Transmembrane helix</keyword>
<keyword evidence="17" id="KW-1185">Reference proteome</keyword>
<dbReference type="InterPro" id="IPR027417">
    <property type="entry name" value="P-loop_NTPase"/>
</dbReference>
<feature type="transmembrane region" description="Helical" evidence="14">
    <location>
        <begin position="415"/>
        <end position="439"/>
    </location>
</feature>
<evidence type="ECO:0000256" key="5">
    <source>
        <dbReference type="ARBA" id="ARBA00022553"/>
    </source>
</evidence>
<dbReference type="Pfam" id="PF00512">
    <property type="entry name" value="HisKA"/>
    <property type="match status" value="1"/>
</dbReference>
<gene>
    <name evidence="16" type="ORF">BJ970_003018</name>
</gene>
<dbReference type="EC" id="2.7.13.3" evidence="4"/>
<evidence type="ECO:0000256" key="4">
    <source>
        <dbReference type="ARBA" id="ARBA00012438"/>
    </source>
</evidence>
<evidence type="ECO:0000256" key="9">
    <source>
        <dbReference type="ARBA" id="ARBA00022777"/>
    </source>
</evidence>
<keyword evidence="13 14" id="KW-0472">Membrane</keyword>
<dbReference type="Pfam" id="PF02518">
    <property type="entry name" value="HATPase_c"/>
    <property type="match status" value="1"/>
</dbReference>
<name>A0A840Q4K7_9PSEU</name>
<dbReference type="Gene3D" id="1.10.287.130">
    <property type="match status" value="1"/>
</dbReference>
<dbReference type="InterPro" id="IPR038318">
    <property type="entry name" value="KdpD_sf"/>
</dbReference>
<keyword evidence="9 16" id="KW-0418">Kinase</keyword>
<dbReference type="InterPro" id="IPR004358">
    <property type="entry name" value="Sig_transdc_His_kin-like_C"/>
</dbReference>
<dbReference type="InterPro" id="IPR003661">
    <property type="entry name" value="HisK_dim/P_dom"/>
</dbReference>
<reference evidence="16 17" key="1">
    <citation type="submission" date="2020-08" db="EMBL/GenBank/DDBJ databases">
        <title>Sequencing the genomes of 1000 actinobacteria strains.</title>
        <authorList>
            <person name="Klenk H.-P."/>
        </authorList>
    </citation>
    <scope>NUCLEOTIDE SEQUENCE [LARGE SCALE GENOMIC DNA]</scope>
    <source>
        <strain evidence="16 17">DSM 45584</strain>
    </source>
</reference>
<organism evidence="16 17">
    <name type="scientific">Saccharopolyspora phatthalungensis</name>
    <dbReference type="NCBI Taxonomy" id="664693"/>
    <lineage>
        <taxon>Bacteria</taxon>
        <taxon>Bacillati</taxon>
        <taxon>Actinomycetota</taxon>
        <taxon>Actinomycetes</taxon>
        <taxon>Pseudonocardiales</taxon>
        <taxon>Pseudonocardiaceae</taxon>
        <taxon>Saccharopolyspora</taxon>
    </lineage>
</organism>
<comment type="catalytic activity">
    <reaction evidence="1">
        <text>ATP + protein L-histidine = ADP + protein N-phospho-L-histidine.</text>
        <dbReference type="EC" id="2.7.13.3"/>
    </reaction>
</comment>
<dbReference type="InterPro" id="IPR036890">
    <property type="entry name" value="HATPase_C_sf"/>
</dbReference>
<dbReference type="PRINTS" id="PR00344">
    <property type="entry name" value="BCTRLSENSOR"/>
</dbReference>
<dbReference type="EMBL" id="JACHIW010000001">
    <property type="protein sequence ID" value="MBB5155484.1"/>
    <property type="molecule type" value="Genomic_DNA"/>
</dbReference>
<dbReference type="GO" id="GO:0000155">
    <property type="term" value="F:phosphorelay sensor kinase activity"/>
    <property type="evidence" value="ECO:0007669"/>
    <property type="project" value="InterPro"/>
</dbReference>
<evidence type="ECO:0000256" key="12">
    <source>
        <dbReference type="ARBA" id="ARBA00023012"/>
    </source>
</evidence>
<keyword evidence="10" id="KW-0067">ATP-binding</keyword>
<dbReference type="Gene3D" id="3.40.50.620">
    <property type="entry name" value="HUPs"/>
    <property type="match status" value="1"/>
</dbReference>
<dbReference type="Gene3D" id="3.30.565.10">
    <property type="entry name" value="Histidine kinase-like ATPase, C-terminal domain"/>
    <property type="match status" value="1"/>
</dbReference>
<evidence type="ECO:0000256" key="10">
    <source>
        <dbReference type="ARBA" id="ARBA00022840"/>
    </source>
</evidence>
<dbReference type="FunFam" id="3.40.50.300:FF:000483">
    <property type="entry name" value="Sensor histidine kinase KdpD"/>
    <property type="match status" value="1"/>
</dbReference>
<dbReference type="GO" id="GO:0005886">
    <property type="term" value="C:plasma membrane"/>
    <property type="evidence" value="ECO:0007669"/>
    <property type="project" value="UniProtKB-SubCell"/>
</dbReference>
<keyword evidence="12" id="KW-0902">Two-component regulatory system</keyword>
<dbReference type="Gene3D" id="1.20.120.620">
    <property type="entry name" value="Backbone structure of the membrane domain of e. Coli histidine kinase receptor kdpd"/>
    <property type="match status" value="1"/>
</dbReference>
<evidence type="ECO:0000256" key="2">
    <source>
        <dbReference type="ARBA" id="ARBA00004141"/>
    </source>
</evidence>
<keyword evidence="7 14" id="KW-0812">Transmembrane</keyword>
<dbReference type="AlphaFoldDB" id="A0A840Q4K7"/>
<evidence type="ECO:0000256" key="13">
    <source>
        <dbReference type="ARBA" id="ARBA00023136"/>
    </source>
</evidence>
<dbReference type="Pfam" id="PF02702">
    <property type="entry name" value="KdpD"/>
    <property type="match status" value="1"/>
</dbReference>
<keyword evidence="5" id="KW-0597">Phosphoprotein</keyword>
<dbReference type="PANTHER" id="PTHR45569">
    <property type="entry name" value="SENSOR PROTEIN KDPD"/>
    <property type="match status" value="1"/>
</dbReference>
<accession>A0A840Q4K7</accession>
<dbReference type="Gene3D" id="3.40.50.300">
    <property type="entry name" value="P-loop containing nucleotide triphosphate hydrolases"/>
    <property type="match status" value="1"/>
</dbReference>
<dbReference type="InterPro" id="IPR003852">
    <property type="entry name" value="Sig_transdc_His_kinase_KdpD_N"/>
</dbReference>
<dbReference type="Pfam" id="PF00582">
    <property type="entry name" value="Usp"/>
    <property type="match status" value="1"/>
</dbReference>
<dbReference type="InterPro" id="IPR052023">
    <property type="entry name" value="Histidine_kinase_KdpD"/>
</dbReference>
<evidence type="ECO:0000259" key="15">
    <source>
        <dbReference type="PROSITE" id="PS50109"/>
    </source>
</evidence>
<evidence type="ECO:0000313" key="17">
    <source>
        <dbReference type="Proteomes" id="UP000584374"/>
    </source>
</evidence>
<dbReference type="InterPro" id="IPR005467">
    <property type="entry name" value="His_kinase_dom"/>
</dbReference>
<dbReference type="PROSITE" id="PS50109">
    <property type="entry name" value="HIS_KIN"/>
    <property type="match status" value="1"/>
</dbReference>
<evidence type="ECO:0000256" key="11">
    <source>
        <dbReference type="ARBA" id="ARBA00022989"/>
    </source>
</evidence>
<comment type="subcellular location">
    <subcellularLocation>
        <location evidence="3">Cell membrane</location>
    </subcellularLocation>
    <subcellularLocation>
        <location evidence="2">Membrane</location>
        <topology evidence="2">Multi-pass membrane protein</topology>
    </subcellularLocation>
</comment>
<dbReference type="GO" id="GO:0005737">
    <property type="term" value="C:cytoplasm"/>
    <property type="evidence" value="ECO:0007669"/>
    <property type="project" value="UniProtKB-ARBA"/>
</dbReference>
<dbReference type="CDD" id="cd00082">
    <property type="entry name" value="HisKA"/>
    <property type="match status" value="1"/>
</dbReference>
<comment type="caution">
    <text evidence="16">The sequence shown here is derived from an EMBL/GenBank/DDBJ whole genome shotgun (WGS) entry which is preliminary data.</text>
</comment>
<dbReference type="SUPFAM" id="SSF55874">
    <property type="entry name" value="ATPase domain of HSP90 chaperone/DNA topoisomerase II/histidine kinase"/>
    <property type="match status" value="1"/>
</dbReference>
<evidence type="ECO:0000256" key="8">
    <source>
        <dbReference type="ARBA" id="ARBA00022741"/>
    </source>
</evidence>
<dbReference type="Pfam" id="PF13493">
    <property type="entry name" value="DUF4118"/>
    <property type="match status" value="1"/>
</dbReference>
<dbReference type="FunFam" id="3.40.50.620:FF:000112">
    <property type="entry name" value="Sensor histidine kinase KdpD"/>
    <property type="match status" value="1"/>
</dbReference>
<dbReference type="SUPFAM" id="SSF47384">
    <property type="entry name" value="Homodimeric domain of signal transducing histidine kinase"/>
    <property type="match status" value="1"/>
</dbReference>
<dbReference type="GO" id="GO:0005524">
    <property type="term" value="F:ATP binding"/>
    <property type="evidence" value="ECO:0007669"/>
    <property type="project" value="UniProtKB-KW"/>
</dbReference>
<feature type="domain" description="Histidine kinase" evidence="15">
    <location>
        <begin position="624"/>
        <end position="842"/>
    </location>
</feature>
<dbReference type="SMART" id="SM00387">
    <property type="entry name" value="HATPase_c"/>
    <property type="match status" value="1"/>
</dbReference>
<proteinExistence type="predicted"/>
<dbReference type="PANTHER" id="PTHR45569:SF1">
    <property type="entry name" value="SENSOR PROTEIN KDPD"/>
    <property type="match status" value="1"/>
</dbReference>
<dbReference type="InterPro" id="IPR006016">
    <property type="entry name" value="UspA"/>
</dbReference>
<evidence type="ECO:0000313" key="16">
    <source>
        <dbReference type="EMBL" id="MBB5155484.1"/>
    </source>
</evidence>
<dbReference type="Proteomes" id="UP000584374">
    <property type="component" value="Unassembled WGS sequence"/>
</dbReference>
<sequence>MAEKGRRRGELRIYLGAAPGVGKTYAMLNEAHRRVERGTDVVVGFVEDHGRAKTAALLDGLEVLPRRRLGHRGVELTEMDVDAVLERKPTVAVVDELAHTNAPGSRNEKRWQDIDELLEAGINVLSTVNVQHLESLNDVVETITGVRQQETVPDEVVRRAGQIELTDITPEALRRRMAHGNVYAADRVDAALGNYFRTGNLTALRELALLWLADQVDVALRRYRAEQKITDTWEARERVVVAVTGGRESETLIRRARRIAARAGAELQVVHVLRGDGLVGAAPGGIARARRLADAVGASFHTVVGDDVPEALLEFARAADATQLVVGTSRRSRWARLFDEGIGANTVQKSGAIDVHMVTHGESRGHRFLREVARTSLSRTRLLWGWVLAVLLPGLVTVVAYSFTDVAFSTDVVGYFLVTVVVALVGGMAPAIITALLSGGMLNFFLTPPRYSLAVADPRNLVALGAMMIVGVIVAYMVDRAARLADQAANARTEATLLSSYARTVLTHPDPLPRLLEKLVENFGLTSAALLERAEGGWQVAAAIGAQPCTQPGQSGVDIEVNPDVHLVLERPGGRPLPAAERAALDGAAGQALVALRQQRMAAEAREAQRRADATQLRTALLSAVGHDLRTPLASIKASVSSLRAPDLQLSDEDNAELLSGVEESADRLTELVDNLLDSSRLATGAIAPRLRPVSYDEVVAIALAGLGGRQHVDVDIDESLPQVLADIGLLERVVANVVQNALKYGRPDGGRIRVRASEHAAWVELRVVDHGPGLPEGAVDTVFAPFERLGEHGERGDSGVAGVGLGLSVAQGFMAAMHGTIRAEDTPGGGLTIVLSLPAVTADGQGRQ</sequence>
<evidence type="ECO:0000256" key="7">
    <source>
        <dbReference type="ARBA" id="ARBA00022692"/>
    </source>
</evidence>
<dbReference type="InterPro" id="IPR003594">
    <property type="entry name" value="HATPase_dom"/>
</dbReference>
<dbReference type="InterPro" id="IPR014729">
    <property type="entry name" value="Rossmann-like_a/b/a_fold"/>
</dbReference>
<feature type="transmembrane region" description="Helical" evidence="14">
    <location>
        <begin position="460"/>
        <end position="478"/>
    </location>
</feature>
<dbReference type="SUPFAM" id="SSF52402">
    <property type="entry name" value="Adenine nucleotide alpha hydrolases-like"/>
    <property type="match status" value="1"/>
</dbReference>
<evidence type="ECO:0000256" key="14">
    <source>
        <dbReference type="SAM" id="Phobius"/>
    </source>
</evidence>
<dbReference type="SMART" id="SM00388">
    <property type="entry name" value="HisKA"/>
    <property type="match status" value="1"/>
</dbReference>
<evidence type="ECO:0000256" key="6">
    <source>
        <dbReference type="ARBA" id="ARBA00022679"/>
    </source>
</evidence>
<feature type="transmembrane region" description="Helical" evidence="14">
    <location>
        <begin position="383"/>
        <end position="403"/>
    </location>
</feature>
<dbReference type="InterPro" id="IPR036097">
    <property type="entry name" value="HisK_dim/P_sf"/>
</dbReference>
<dbReference type="RefSeq" id="WP_184726811.1">
    <property type="nucleotide sequence ID" value="NZ_JACHIW010000001.1"/>
</dbReference>
<evidence type="ECO:0000256" key="3">
    <source>
        <dbReference type="ARBA" id="ARBA00004236"/>
    </source>
</evidence>
<protein>
    <recommendedName>
        <fullName evidence="4">histidine kinase</fullName>
        <ecNumber evidence="4">2.7.13.3</ecNumber>
    </recommendedName>
</protein>
<evidence type="ECO:0000256" key="1">
    <source>
        <dbReference type="ARBA" id="ARBA00000085"/>
    </source>
</evidence>
<keyword evidence="6 16" id="KW-0808">Transferase</keyword>
<dbReference type="InterPro" id="IPR025201">
    <property type="entry name" value="KdpD_TM"/>
</dbReference>
<keyword evidence="8" id="KW-0547">Nucleotide-binding</keyword>